<keyword evidence="3" id="KW-1185">Reference proteome</keyword>
<dbReference type="PANTHER" id="PTHR36113:SF1">
    <property type="entry name" value="GLYOXALASE_BLEOMYCIN RESISTANCE PROTEIN_DIOXYGENASE"/>
    <property type="match status" value="1"/>
</dbReference>
<dbReference type="InterPro" id="IPR051332">
    <property type="entry name" value="Fosfomycin_Res_Enzymes"/>
</dbReference>
<dbReference type="AlphaFoldDB" id="A0A238XG03"/>
<protein>
    <submittedName>
        <fullName evidence="2">Lactoylglutathione lyase/glyoxylase I family protein</fullName>
    </submittedName>
</protein>
<dbReference type="InterPro" id="IPR004360">
    <property type="entry name" value="Glyas_Fos-R_dOase_dom"/>
</dbReference>
<accession>A0A238XG03</accession>
<name>A0A238XG03_HALVU</name>
<keyword evidence="2" id="KW-0456">Lyase</keyword>
<dbReference type="PANTHER" id="PTHR36113">
    <property type="entry name" value="LYASE, PUTATIVE-RELATED-RELATED"/>
    <property type="match status" value="1"/>
</dbReference>
<proteinExistence type="predicted"/>
<reference evidence="2 3" key="1">
    <citation type="submission" date="2017-06" db="EMBL/GenBank/DDBJ databases">
        <authorList>
            <person name="Kim H.J."/>
            <person name="Triplett B.A."/>
        </authorList>
    </citation>
    <scope>NUCLEOTIDE SEQUENCE [LARGE SCALE GENOMIC DNA]</scope>
    <source>
        <strain evidence="2 3">DSM 8800</strain>
    </source>
</reference>
<dbReference type="GO" id="GO:0016829">
    <property type="term" value="F:lyase activity"/>
    <property type="evidence" value="ECO:0007669"/>
    <property type="project" value="UniProtKB-KW"/>
</dbReference>
<dbReference type="Gene3D" id="3.10.180.10">
    <property type="entry name" value="2,3-Dihydroxybiphenyl 1,2-Dioxygenase, domain 1"/>
    <property type="match status" value="1"/>
</dbReference>
<evidence type="ECO:0000259" key="1">
    <source>
        <dbReference type="PROSITE" id="PS51819"/>
    </source>
</evidence>
<dbReference type="PROSITE" id="PS51819">
    <property type="entry name" value="VOC"/>
    <property type="match status" value="1"/>
</dbReference>
<feature type="domain" description="VOC" evidence="1">
    <location>
        <begin position="13"/>
        <end position="128"/>
    </location>
</feature>
<dbReference type="Proteomes" id="UP000198397">
    <property type="component" value="Unassembled WGS sequence"/>
</dbReference>
<dbReference type="InterPro" id="IPR029068">
    <property type="entry name" value="Glyas_Bleomycin-R_OHBP_Dase"/>
</dbReference>
<gene>
    <name evidence="2" type="ORF">SAMN06264855_11761</name>
</gene>
<dbReference type="SUPFAM" id="SSF54593">
    <property type="entry name" value="Glyoxalase/Bleomycin resistance protein/Dihydroxybiphenyl dioxygenase"/>
    <property type="match status" value="1"/>
</dbReference>
<evidence type="ECO:0000313" key="3">
    <source>
        <dbReference type="Proteomes" id="UP000198397"/>
    </source>
</evidence>
<sequence length="130" mass="14598">MCLEGSDSFVIGEIDHIELEVSDADETAEFLEKIGYERLRETDHHGTSYEYVPSDGNGPLFEIHTVSGEETPGINHIAFSVDNIEEITEELEEEGVDSLVGPYHVEKTGRTITNFRDPDGHRFQIVSDDE</sequence>
<organism evidence="2 3">
    <name type="scientific">Halorubrum vacuolatum</name>
    <name type="common">Natronobacterium vacuolatum</name>
    <dbReference type="NCBI Taxonomy" id="63740"/>
    <lineage>
        <taxon>Archaea</taxon>
        <taxon>Methanobacteriati</taxon>
        <taxon>Methanobacteriota</taxon>
        <taxon>Stenosarchaea group</taxon>
        <taxon>Halobacteria</taxon>
        <taxon>Halobacteriales</taxon>
        <taxon>Haloferacaceae</taxon>
        <taxon>Halorubrum</taxon>
    </lineage>
</organism>
<dbReference type="EMBL" id="FZNQ01000017">
    <property type="protein sequence ID" value="SNR57936.1"/>
    <property type="molecule type" value="Genomic_DNA"/>
</dbReference>
<dbReference type="Pfam" id="PF00903">
    <property type="entry name" value="Glyoxalase"/>
    <property type="match status" value="1"/>
</dbReference>
<dbReference type="CDD" id="cd06587">
    <property type="entry name" value="VOC"/>
    <property type="match status" value="1"/>
</dbReference>
<dbReference type="InterPro" id="IPR037523">
    <property type="entry name" value="VOC_core"/>
</dbReference>
<evidence type="ECO:0000313" key="2">
    <source>
        <dbReference type="EMBL" id="SNR57936.1"/>
    </source>
</evidence>